<accession>W2SMS0</accession>
<name>W2SMS0_NECAM</name>
<dbReference type="GO" id="GO:0008093">
    <property type="term" value="F:cytoskeletal anchor activity"/>
    <property type="evidence" value="ECO:0007669"/>
    <property type="project" value="TreeGrafter"/>
</dbReference>
<dbReference type="KEGG" id="nai:NECAME_14444"/>
<dbReference type="InterPro" id="IPR039921">
    <property type="entry name" value="Inscuteable"/>
</dbReference>
<sequence>MNVVKLQLNDIQRETTDTGLPLHITNYFTIVLRKMVEQCGGLNSVLKLVRQASTPPDTSRLLMRALAVLCSVSKGCLSLLALGGLDVVLSCLSGDYIAISVEAAGVLTQLTNVQHSFIQLHNVGPILNRLLGEPM</sequence>
<dbReference type="SUPFAM" id="SSF48371">
    <property type="entry name" value="ARM repeat"/>
    <property type="match status" value="1"/>
</dbReference>
<organism evidence="1 2">
    <name type="scientific">Necator americanus</name>
    <name type="common">Human hookworm</name>
    <dbReference type="NCBI Taxonomy" id="51031"/>
    <lineage>
        <taxon>Eukaryota</taxon>
        <taxon>Metazoa</taxon>
        <taxon>Ecdysozoa</taxon>
        <taxon>Nematoda</taxon>
        <taxon>Chromadorea</taxon>
        <taxon>Rhabditida</taxon>
        <taxon>Rhabditina</taxon>
        <taxon>Rhabditomorpha</taxon>
        <taxon>Strongyloidea</taxon>
        <taxon>Ancylostomatidae</taxon>
        <taxon>Bunostominae</taxon>
        <taxon>Necator</taxon>
    </lineage>
</organism>
<gene>
    <name evidence="1" type="ORF">NECAME_14444</name>
</gene>
<dbReference type="EMBL" id="KI668871">
    <property type="protein sequence ID" value="ETN70940.1"/>
    <property type="molecule type" value="Genomic_DNA"/>
</dbReference>
<dbReference type="GO" id="GO:0009786">
    <property type="term" value="P:regulation of asymmetric cell division"/>
    <property type="evidence" value="ECO:0007669"/>
    <property type="project" value="TreeGrafter"/>
</dbReference>
<proteinExistence type="predicted"/>
<dbReference type="OrthoDB" id="5796379at2759"/>
<dbReference type="PANTHER" id="PTHR21386:SF0">
    <property type="entry name" value="PROTEIN INSCUTEABLE HOMOLOG"/>
    <property type="match status" value="1"/>
</dbReference>
<protein>
    <submittedName>
        <fullName evidence="1">Uncharacterized protein</fullName>
    </submittedName>
</protein>
<evidence type="ECO:0000313" key="2">
    <source>
        <dbReference type="Proteomes" id="UP000053676"/>
    </source>
</evidence>
<reference evidence="2" key="1">
    <citation type="journal article" date="2014" name="Nat. Genet.">
        <title>Genome of the human hookworm Necator americanus.</title>
        <authorList>
            <person name="Tang Y.T."/>
            <person name="Gao X."/>
            <person name="Rosa B.A."/>
            <person name="Abubucker S."/>
            <person name="Hallsworth-Pepin K."/>
            <person name="Martin J."/>
            <person name="Tyagi R."/>
            <person name="Heizer E."/>
            <person name="Zhang X."/>
            <person name="Bhonagiri-Palsikar V."/>
            <person name="Minx P."/>
            <person name="Warren W.C."/>
            <person name="Wang Q."/>
            <person name="Zhan B."/>
            <person name="Hotez P.J."/>
            <person name="Sternberg P.W."/>
            <person name="Dougall A."/>
            <person name="Gaze S.T."/>
            <person name="Mulvenna J."/>
            <person name="Sotillo J."/>
            <person name="Ranganathan S."/>
            <person name="Rabelo E.M."/>
            <person name="Wilson R.K."/>
            <person name="Felgner P.L."/>
            <person name="Bethony J."/>
            <person name="Hawdon J.M."/>
            <person name="Gasser R.B."/>
            <person name="Loukas A."/>
            <person name="Mitreva M."/>
        </authorList>
    </citation>
    <scope>NUCLEOTIDE SEQUENCE [LARGE SCALE GENOMIC DNA]</scope>
</reference>
<dbReference type="GO" id="GO:0000132">
    <property type="term" value="P:establishment of mitotic spindle orientation"/>
    <property type="evidence" value="ECO:0007669"/>
    <property type="project" value="TreeGrafter"/>
</dbReference>
<dbReference type="GO" id="GO:0045179">
    <property type="term" value="C:apical cortex"/>
    <property type="evidence" value="ECO:0007669"/>
    <property type="project" value="TreeGrafter"/>
</dbReference>
<dbReference type="Proteomes" id="UP000053676">
    <property type="component" value="Unassembled WGS sequence"/>
</dbReference>
<dbReference type="InterPro" id="IPR011989">
    <property type="entry name" value="ARM-like"/>
</dbReference>
<dbReference type="GO" id="GO:0008356">
    <property type="term" value="P:asymmetric cell division"/>
    <property type="evidence" value="ECO:0007669"/>
    <property type="project" value="InterPro"/>
</dbReference>
<dbReference type="AlphaFoldDB" id="W2SMS0"/>
<evidence type="ECO:0000313" key="1">
    <source>
        <dbReference type="EMBL" id="ETN70940.1"/>
    </source>
</evidence>
<dbReference type="PANTHER" id="PTHR21386">
    <property type="entry name" value="INSCUTEABLE"/>
    <property type="match status" value="1"/>
</dbReference>
<dbReference type="Gene3D" id="1.25.10.10">
    <property type="entry name" value="Leucine-rich Repeat Variant"/>
    <property type="match status" value="1"/>
</dbReference>
<keyword evidence="2" id="KW-1185">Reference proteome</keyword>
<dbReference type="GO" id="GO:0045176">
    <property type="term" value="P:apical protein localization"/>
    <property type="evidence" value="ECO:0007669"/>
    <property type="project" value="TreeGrafter"/>
</dbReference>
<dbReference type="STRING" id="51031.W2SMS0"/>
<dbReference type="InterPro" id="IPR016024">
    <property type="entry name" value="ARM-type_fold"/>
</dbReference>